<reference evidence="1 2" key="1">
    <citation type="submission" date="2021-01" db="EMBL/GenBank/DDBJ databases">
        <title>Genomic Encyclopedia of Type Strains, Phase IV (KMG-IV): sequencing the most valuable type-strain genomes for metagenomic binning, comparative biology and taxonomic classification.</title>
        <authorList>
            <person name="Goeker M."/>
        </authorList>
    </citation>
    <scope>NUCLEOTIDE SEQUENCE [LARGE SCALE GENOMIC DNA]</scope>
    <source>
        <strain evidence="1 2">DSM 25540</strain>
    </source>
</reference>
<dbReference type="PROSITE" id="PS51257">
    <property type="entry name" value="PROKAR_LIPOPROTEIN"/>
    <property type="match status" value="1"/>
</dbReference>
<dbReference type="Proteomes" id="UP000741863">
    <property type="component" value="Unassembled WGS sequence"/>
</dbReference>
<proteinExistence type="predicted"/>
<gene>
    <name evidence="1" type="ORF">JOD17_000145</name>
</gene>
<comment type="caution">
    <text evidence="1">The sequence shown here is derived from an EMBL/GenBank/DDBJ whole genome shotgun (WGS) entry which is preliminary data.</text>
</comment>
<organism evidence="1 2">
    <name type="scientific">Geomicrobium sediminis</name>
    <dbReference type="NCBI Taxonomy" id="1347788"/>
    <lineage>
        <taxon>Bacteria</taxon>
        <taxon>Bacillati</taxon>
        <taxon>Bacillota</taxon>
        <taxon>Bacilli</taxon>
        <taxon>Bacillales</taxon>
        <taxon>Geomicrobium</taxon>
    </lineage>
</organism>
<evidence type="ECO:0000313" key="2">
    <source>
        <dbReference type="Proteomes" id="UP000741863"/>
    </source>
</evidence>
<dbReference type="EMBL" id="JAFBEC010000001">
    <property type="protein sequence ID" value="MBM7631054.1"/>
    <property type="molecule type" value="Genomic_DNA"/>
</dbReference>
<sequence length="297" mass="34344">MDKSYTYIGLMTISSIVFMGCSNGTENIAEPEETEEVASIDENDDALAQHPDDLNEGETILQNAIFTNESTESYYIELRITNEFDEELELKDDARDINEYVLYDDDVIYSREEHLDHAAGVLYTSNDAERIYNYLEDHLVYESEELLDEGTTNLSAWVGLMRNAIETIDSSNINYEGLEEVNGDPSYKVSVSDEGAMTTFWLEESTFNVRQTETQLHESDQESDTTTTTEILDFISNRTLDLLKKVFSDLKMSFLMKLRKEIFLKLFQMKLKMRLVKMTNHYCKSKQPSRLKSYLIK</sequence>
<protein>
    <recommendedName>
        <fullName evidence="3">DUF5067 domain-containing protein</fullName>
    </recommendedName>
</protein>
<evidence type="ECO:0008006" key="3">
    <source>
        <dbReference type="Google" id="ProtNLM"/>
    </source>
</evidence>
<evidence type="ECO:0000313" key="1">
    <source>
        <dbReference type="EMBL" id="MBM7631054.1"/>
    </source>
</evidence>
<dbReference type="RefSeq" id="WP_204695254.1">
    <property type="nucleotide sequence ID" value="NZ_JAFBEC010000001.1"/>
</dbReference>
<accession>A0ABS2P6M0</accession>
<name>A0ABS2P6M0_9BACL</name>
<keyword evidence="2" id="KW-1185">Reference proteome</keyword>